<sequence length="185" mass="19838">MRRLFLLFVLMLSALFCFCAPWDAGSFGEVGHAAGSPAEDAAGYTAEGQTPGEDVPEITLIVNGSHLDTAGLPLPAQEKNGVWLVPLRLVAEALGYTVAWDGLLGDAVVEGPIQTARFHPGEYIAQFTGRLHNIGLSGPEEMAAAPFLLDGSLYVPVTVFVRFFNEVEYGPASIEITEQKAELME</sequence>
<evidence type="ECO:0000256" key="1">
    <source>
        <dbReference type="SAM" id="SignalP"/>
    </source>
</evidence>
<evidence type="ECO:0000259" key="2">
    <source>
        <dbReference type="Pfam" id="PF07833"/>
    </source>
</evidence>
<dbReference type="Pfam" id="PF07833">
    <property type="entry name" value="Cu_amine_oxidN1"/>
    <property type="match status" value="1"/>
</dbReference>
<evidence type="ECO:0000313" key="3">
    <source>
        <dbReference type="EMBL" id="MEX5285946.1"/>
    </source>
</evidence>
<keyword evidence="4" id="KW-1185">Reference proteome</keyword>
<dbReference type="SUPFAM" id="SSF55383">
    <property type="entry name" value="Copper amine oxidase, domain N"/>
    <property type="match status" value="1"/>
</dbReference>
<dbReference type="Proteomes" id="UP001559623">
    <property type="component" value="Unassembled WGS sequence"/>
</dbReference>
<evidence type="ECO:0000313" key="4">
    <source>
        <dbReference type="Proteomes" id="UP001559623"/>
    </source>
</evidence>
<protein>
    <submittedName>
        <fullName evidence="3">Copper amine oxidase N-terminal domain-containing protein</fullName>
    </submittedName>
</protein>
<keyword evidence="1" id="KW-0732">Signal</keyword>
<feature type="signal peptide" evidence="1">
    <location>
        <begin position="1"/>
        <end position="19"/>
    </location>
</feature>
<dbReference type="InterPro" id="IPR036582">
    <property type="entry name" value="Mao_N_sf"/>
</dbReference>
<feature type="domain" description="Copper amine oxidase-like N-terminal" evidence="2">
    <location>
        <begin position="73"/>
        <end position="165"/>
    </location>
</feature>
<name>A0ABV3X6X8_9FIRM</name>
<dbReference type="Gene3D" id="3.30.457.10">
    <property type="entry name" value="Copper amine oxidase-like, N-terminal domain"/>
    <property type="match status" value="1"/>
</dbReference>
<reference evidence="3 4" key="1">
    <citation type="submission" date="2023-04" db="EMBL/GenBank/DDBJ databases">
        <title>Genome Sequence of Selenomonas sputigena ATCC 33150.</title>
        <authorList>
            <person name="Miller D.P."/>
            <person name="Anvari S."/>
            <person name="Polson S.W."/>
            <person name="Macdonald M."/>
            <person name="Mcdowell J.V."/>
        </authorList>
    </citation>
    <scope>NUCLEOTIDE SEQUENCE [LARGE SCALE GENOMIC DNA]</scope>
    <source>
        <strain evidence="3 4">ATCC 33150</strain>
    </source>
</reference>
<dbReference type="EMBL" id="JARVLH010000006">
    <property type="protein sequence ID" value="MEX5285946.1"/>
    <property type="molecule type" value="Genomic_DNA"/>
</dbReference>
<comment type="caution">
    <text evidence="3">The sequence shown here is derived from an EMBL/GenBank/DDBJ whole genome shotgun (WGS) entry which is preliminary data.</text>
</comment>
<feature type="chain" id="PRO_5046357776" evidence="1">
    <location>
        <begin position="20"/>
        <end position="185"/>
    </location>
</feature>
<dbReference type="InterPro" id="IPR012854">
    <property type="entry name" value="Cu_amine_oxidase-like_N"/>
</dbReference>
<accession>A0ABV3X6X8</accession>
<gene>
    <name evidence="3" type="ORF">QCO44_09960</name>
</gene>
<organism evidence="3 4">
    <name type="scientific">Selenomonas sputigena</name>
    <dbReference type="NCBI Taxonomy" id="69823"/>
    <lineage>
        <taxon>Bacteria</taxon>
        <taxon>Bacillati</taxon>
        <taxon>Bacillota</taxon>
        <taxon>Negativicutes</taxon>
        <taxon>Selenomonadales</taxon>
        <taxon>Selenomonadaceae</taxon>
        <taxon>Selenomonas</taxon>
    </lineage>
</organism>
<proteinExistence type="predicted"/>
<dbReference type="RefSeq" id="WP_368847666.1">
    <property type="nucleotide sequence ID" value="NZ_CP194411.1"/>
</dbReference>